<proteinExistence type="predicted"/>
<evidence type="ECO:0000313" key="2">
    <source>
        <dbReference type="Proteomes" id="UP000188947"/>
    </source>
</evidence>
<dbReference type="Proteomes" id="UP000188947">
    <property type="component" value="Unassembled WGS sequence"/>
</dbReference>
<dbReference type="InterPro" id="IPR010982">
    <property type="entry name" value="Lambda_DNA-bd_dom_sf"/>
</dbReference>
<dbReference type="GO" id="GO:0003677">
    <property type="term" value="F:DNA binding"/>
    <property type="evidence" value="ECO:0007669"/>
    <property type="project" value="InterPro"/>
</dbReference>
<sequence length="312" mass="36855">MYQEYLLKEIRKKIGTQSLNDEIANILNISYDAAHRRSSMKAKFSFDEALELAKHYQISLDQFVGAEHQLVVKRTQPVKTPEDLLHYFENSLKILNVFQQNKNSHVYYSAKDIPFFYTISNSVLSRFKFYVWMNLLNQDKFLNPFDEFNLSYHSSSNEGLRDFYTQQNVVEIWNETTINSILQQVSFYHEIKMLNTETTIKILDEVKELITEIERKTLENQHFQIYVNDLVILNNSILVENGEQSSYFLPFNMFGYMMTNDHAVCAETLSYFEHQIKNSKSLNTSGNRDRKAFFNAMLEKTERSKEIIKLRS</sequence>
<organism evidence="1 2">
    <name type="scientific">Elizabethkingia meningoseptica</name>
    <name type="common">Chryseobacterium meningosepticum</name>
    <dbReference type="NCBI Taxonomy" id="238"/>
    <lineage>
        <taxon>Bacteria</taxon>
        <taxon>Pseudomonadati</taxon>
        <taxon>Bacteroidota</taxon>
        <taxon>Flavobacteriia</taxon>
        <taxon>Flavobacteriales</taxon>
        <taxon>Weeksellaceae</taxon>
        <taxon>Elizabethkingia</taxon>
    </lineage>
</organism>
<dbReference type="eggNOG" id="ENOG502ZAXH">
    <property type="taxonomic scope" value="Bacteria"/>
</dbReference>
<dbReference type="AlphaFoldDB" id="A0A1V3TXA7"/>
<dbReference type="OrthoDB" id="1098026at2"/>
<protein>
    <submittedName>
        <fullName evidence="1">Transcriptional regulator</fullName>
    </submittedName>
</protein>
<name>A0A1V3TXA7_ELIME</name>
<dbReference type="Gene3D" id="1.10.260.40">
    <property type="entry name" value="lambda repressor-like DNA-binding domains"/>
    <property type="match status" value="1"/>
</dbReference>
<reference evidence="1 2" key="1">
    <citation type="submission" date="2016-11" db="EMBL/GenBank/DDBJ databases">
        <title>Genome sequence and comparative genomic analysis of clinical strain Elizabethkingia meningoseptica 61421 PRCM.</title>
        <authorList>
            <person name="Wang M."/>
            <person name="Hu S."/>
            <person name="Cao L."/>
            <person name="Jiang T."/>
            <person name="Zhou Y."/>
            <person name="Ming D."/>
        </authorList>
    </citation>
    <scope>NUCLEOTIDE SEQUENCE [LARGE SCALE GENOMIC DNA]</scope>
    <source>
        <strain evidence="1 2">61421 PRCM</strain>
    </source>
</reference>
<dbReference type="EMBL" id="MPOG01000016">
    <property type="protein sequence ID" value="OOH93810.1"/>
    <property type="molecule type" value="Genomic_DNA"/>
</dbReference>
<accession>A0A1V3TXA7</accession>
<keyword evidence="2" id="KW-1185">Reference proteome</keyword>
<dbReference type="KEGG" id="emg:BBD33_06510"/>
<comment type="caution">
    <text evidence="1">The sequence shown here is derived from an EMBL/GenBank/DDBJ whole genome shotgun (WGS) entry which is preliminary data.</text>
</comment>
<gene>
    <name evidence="1" type="ORF">BMF97_15415</name>
</gene>
<evidence type="ECO:0000313" key="1">
    <source>
        <dbReference type="EMBL" id="OOH93810.1"/>
    </source>
</evidence>